<sequence length="85" mass="9165">MSSGSVPTTRSRMAALPRPGPANWKSPPPRPPWPKSLPDHIAAARYALKDLGEADAEIVARTFLRVRATTVAPPLERGSASPWPK</sequence>
<feature type="region of interest" description="Disordered" evidence="1">
    <location>
        <begin position="1"/>
        <end position="37"/>
    </location>
</feature>
<evidence type="ECO:0000313" key="2">
    <source>
        <dbReference type="EMBL" id="SFR01374.1"/>
    </source>
</evidence>
<feature type="compositionally biased region" description="Polar residues" evidence="1">
    <location>
        <begin position="1"/>
        <end position="11"/>
    </location>
</feature>
<dbReference type="STRING" id="871652.SAMN04515673_102325"/>
<protein>
    <submittedName>
        <fullName evidence="2">Uncharacterized protein</fullName>
    </submittedName>
</protein>
<evidence type="ECO:0000313" key="3">
    <source>
        <dbReference type="Proteomes" id="UP000199302"/>
    </source>
</evidence>
<reference evidence="2 3" key="1">
    <citation type="submission" date="2016-10" db="EMBL/GenBank/DDBJ databases">
        <authorList>
            <person name="de Groot N.N."/>
        </authorList>
    </citation>
    <scope>NUCLEOTIDE SEQUENCE [LARGE SCALE GENOMIC DNA]</scope>
    <source>
        <strain evidence="3">KMM 9023,NRIC 0796,JCM 17311,KCTC 23692</strain>
    </source>
</reference>
<organism evidence="2 3">
    <name type="scientific">Poseidonocella sedimentorum</name>
    <dbReference type="NCBI Taxonomy" id="871652"/>
    <lineage>
        <taxon>Bacteria</taxon>
        <taxon>Pseudomonadati</taxon>
        <taxon>Pseudomonadota</taxon>
        <taxon>Alphaproteobacteria</taxon>
        <taxon>Rhodobacterales</taxon>
        <taxon>Roseobacteraceae</taxon>
        <taxon>Poseidonocella</taxon>
    </lineage>
</organism>
<proteinExistence type="predicted"/>
<name>A0A1I6D7C4_9RHOB</name>
<feature type="compositionally biased region" description="Pro residues" evidence="1">
    <location>
        <begin position="26"/>
        <end position="35"/>
    </location>
</feature>
<dbReference type="AlphaFoldDB" id="A0A1I6D7C4"/>
<accession>A0A1I6D7C4</accession>
<dbReference type="Proteomes" id="UP000199302">
    <property type="component" value="Unassembled WGS sequence"/>
</dbReference>
<dbReference type="EMBL" id="FOYI01000002">
    <property type="protein sequence ID" value="SFR01374.1"/>
    <property type="molecule type" value="Genomic_DNA"/>
</dbReference>
<keyword evidence="3" id="KW-1185">Reference proteome</keyword>
<gene>
    <name evidence="2" type="ORF">SAMN04515673_102325</name>
</gene>
<evidence type="ECO:0000256" key="1">
    <source>
        <dbReference type="SAM" id="MobiDB-lite"/>
    </source>
</evidence>